<name>A0ABM4WFZ0_COFAR</name>
<dbReference type="CDD" id="cd18793">
    <property type="entry name" value="SF2_C_SNF"/>
    <property type="match status" value="1"/>
</dbReference>
<keyword evidence="4" id="KW-0347">Helicase</keyword>
<dbReference type="Gene3D" id="3.40.50.300">
    <property type="entry name" value="P-loop containing nucleotide triphosphate hydrolases"/>
    <property type="match status" value="1"/>
</dbReference>
<dbReference type="PANTHER" id="PTHR45821">
    <property type="entry name" value="SNF2 DOMAIN-CONTAINING PROTEIN CLASSY 2-RELATED"/>
    <property type="match status" value="1"/>
</dbReference>
<feature type="domain" description="Helicase ATP-binding" evidence="7">
    <location>
        <begin position="326"/>
        <end position="505"/>
    </location>
</feature>
<dbReference type="InterPro" id="IPR027417">
    <property type="entry name" value="P-loop_NTPase"/>
</dbReference>
<dbReference type="Proteomes" id="UP001652660">
    <property type="component" value="Chromosome 2c"/>
</dbReference>
<dbReference type="Pfam" id="PF00176">
    <property type="entry name" value="SNF2-rel_dom"/>
    <property type="match status" value="1"/>
</dbReference>
<evidence type="ECO:0000313" key="9">
    <source>
        <dbReference type="Proteomes" id="UP001652660"/>
    </source>
</evidence>
<keyword evidence="2" id="KW-0547">Nucleotide-binding</keyword>
<evidence type="ECO:0000256" key="4">
    <source>
        <dbReference type="ARBA" id="ARBA00022806"/>
    </source>
</evidence>
<keyword evidence="9" id="KW-1185">Reference proteome</keyword>
<evidence type="ECO:0000256" key="1">
    <source>
        <dbReference type="ARBA" id="ARBA00004123"/>
    </source>
</evidence>
<dbReference type="SMART" id="SM00487">
    <property type="entry name" value="DEXDc"/>
    <property type="match status" value="1"/>
</dbReference>
<dbReference type="RefSeq" id="XP_071930708.1">
    <property type="nucleotide sequence ID" value="XM_072074607.1"/>
</dbReference>
<dbReference type="InterPro" id="IPR000330">
    <property type="entry name" value="SNF2_N"/>
</dbReference>
<evidence type="ECO:0000256" key="6">
    <source>
        <dbReference type="ARBA" id="ARBA00023242"/>
    </source>
</evidence>
<evidence type="ECO:0000256" key="5">
    <source>
        <dbReference type="ARBA" id="ARBA00022840"/>
    </source>
</evidence>
<accession>A0ABM4WFZ0</accession>
<evidence type="ECO:0000256" key="2">
    <source>
        <dbReference type="ARBA" id="ARBA00022741"/>
    </source>
</evidence>
<dbReference type="GeneID" id="140004129"/>
<dbReference type="SUPFAM" id="SSF52540">
    <property type="entry name" value="P-loop containing nucleoside triphosphate hydrolases"/>
    <property type="match status" value="2"/>
</dbReference>
<evidence type="ECO:0000256" key="3">
    <source>
        <dbReference type="ARBA" id="ARBA00022801"/>
    </source>
</evidence>
<dbReference type="InterPro" id="IPR038718">
    <property type="entry name" value="SNF2-like_sf"/>
</dbReference>
<comment type="subcellular location">
    <subcellularLocation>
        <location evidence="1">Nucleus</location>
    </subcellularLocation>
</comment>
<keyword evidence="3" id="KW-0378">Hydrolase</keyword>
<dbReference type="InterPro" id="IPR044567">
    <property type="entry name" value="CLSY/DRD1"/>
</dbReference>
<dbReference type="PROSITE" id="PS51192">
    <property type="entry name" value="HELICASE_ATP_BIND_1"/>
    <property type="match status" value="1"/>
</dbReference>
<dbReference type="Pfam" id="PF00271">
    <property type="entry name" value="Helicase_C"/>
    <property type="match status" value="1"/>
</dbReference>
<keyword evidence="5" id="KW-0067">ATP-binding</keyword>
<evidence type="ECO:0000313" key="10">
    <source>
        <dbReference type="RefSeq" id="XP_071930708.1"/>
    </source>
</evidence>
<proteinExistence type="predicted"/>
<evidence type="ECO:0000259" key="8">
    <source>
        <dbReference type="PROSITE" id="PS51194"/>
    </source>
</evidence>
<dbReference type="InterPro" id="IPR049730">
    <property type="entry name" value="SNF2/RAD54-like_C"/>
</dbReference>
<keyword evidence="6" id="KW-0539">Nucleus</keyword>
<dbReference type="Gene3D" id="3.40.50.10810">
    <property type="entry name" value="Tandem AAA-ATPase domain"/>
    <property type="match status" value="1"/>
</dbReference>
<feature type="domain" description="Helicase C-terminal" evidence="8">
    <location>
        <begin position="645"/>
        <end position="831"/>
    </location>
</feature>
<gene>
    <name evidence="10" type="primary">LOC140004129</name>
</gene>
<dbReference type="SMART" id="SM00490">
    <property type="entry name" value="HELICc"/>
    <property type="match status" value="1"/>
</dbReference>
<protein>
    <submittedName>
        <fullName evidence="10">Protein CHROMATIN REMODELING 35-like isoform X3</fullName>
    </submittedName>
</protein>
<dbReference type="PROSITE" id="PS51194">
    <property type="entry name" value="HELICASE_CTER"/>
    <property type="match status" value="1"/>
</dbReference>
<reference evidence="10" key="1">
    <citation type="submission" date="2025-08" db="UniProtKB">
        <authorList>
            <consortium name="RefSeq"/>
        </authorList>
    </citation>
    <scope>IDENTIFICATION</scope>
    <source>
        <tissue evidence="10">Leaves</tissue>
    </source>
</reference>
<dbReference type="InterPro" id="IPR014001">
    <property type="entry name" value="Helicase_ATP-bd"/>
</dbReference>
<dbReference type="PANTHER" id="PTHR45821:SF1">
    <property type="entry name" value="ATP-DEPENDENT HELICASE FAMILY PROTEIN-RELATED"/>
    <property type="match status" value="1"/>
</dbReference>
<evidence type="ECO:0000259" key="7">
    <source>
        <dbReference type="PROSITE" id="PS51192"/>
    </source>
</evidence>
<organism evidence="9 10">
    <name type="scientific">Coffea arabica</name>
    <name type="common">Arabian coffee</name>
    <dbReference type="NCBI Taxonomy" id="13443"/>
    <lineage>
        <taxon>Eukaryota</taxon>
        <taxon>Viridiplantae</taxon>
        <taxon>Streptophyta</taxon>
        <taxon>Embryophyta</taxon>
        <taxon>Tracheophyta</taxon>
        <taxon>Spermatophyta</taxon>
        <taxon>Magnoliopsida</taxon>
        <taxon>eudicotyledons</taxon>
        <taxon>Gunneridae</taxon>
        <taxon>Pentapetalae</taxon>
        <taxon>asterids</taxon>
        <taxon>lamiids</taxon>
        <taxon>Gentianales</taxon>
        <taxon>Rubiaceae</taxon>
        <taxon>Ixoroideae</taxon>
        <taxon>Gardenieae complex</taxon>
        <taxon>Bertiereae - Coffeeae clade</taxon>
        <taxon>Coffeeae</taxon>
        <taxon>Coffea</taxon>
    </lineage>
</organism>
<sequence>MGSTTVGWQRGERMPVSRKRFLPYGPSDINLKTQKRMKIGGMKSGSACWREELDVKKQKLSAKVIDYSDPFTTSSVLEELGSGKYGSVTKDMEDLICRRRLLLGIYCAVDPTLANLDLENYSSEKPFETKGSTSVDVIDVEDDCDASTVAPLQSVPGVQHLPLAGPLVILDSDDEDLRNEGSAYPYQEIVLPDPGRNLLLKDFENQRSRAGVVSSISQMEDKNDKGVYVGLEDDMDDNEHSSANDDGLDDIWKEMTFAMESSKARSTRTYRYEGRSAKDPDQTEYTPGGVKLCAHDFTAAEISAHPRHRKQMKPHQIEGFNFLLSNLMTDNPGGCIMAHAPGSGKTFMIISFLQSFMAKYPFSRPLVVLPRGILATWKKEFQRWQVEDIPLFDFYSVKADSRTQQLEVLRKWAEERSILFLGYKQFSSIVCDTNCSKAAASCQEILLTCPSILILDEGHTPRNQDTDVLTSLEKVQTPRKIVLSGTLYQNHVKEVFTILNLVRPKFLRLGTSKGIKRRILSRVSISSRRDILRKGSDNEFYEVVEHTLLKDKDFKRKVTVIQDLREMTSKVLHYYKGDFLDELPGLVDFTLLLKLCPKQQKEVAELKKLSRKFKISSEGSALYVHPQLKCLSKNSVVKDRVDEEKIDMILEKLEERDGVKTKFYLNLLQLCESSGEKLLVFSQFLLPLKFLERLTVKAKGYSVGKEIFMITGDSDNDTREISMERFNTSSDARVFFGSIRACGEGISLVGASRIIILDVHLNPSVTRQAIGRAFRPGQERKVYVYRLVASGSPEEEDHSTCFRKESIAKMWFEWNEFYGHHDFEMEAVDVRDCGDLFLEAPRLREDLISVYKR</sequence>
<dbReference type="InterPro" id="IPR001650">
    <property type="entry name" value="Helicase_C-like"/>
</dbReference>